<gene>
    <name evidence="2" type="ORF">TTRE_0000502201</name>
</gene>
<dbReference type="AlphaFoldDB" id="A0A077ZDK9"/>
<evidence type="ECO:0000313" key="3">
    <source>
        <dbReference type="Proteomes" id="UP000030665"/>
    </source>
</evidence>
<dbReference type="STRING" id="36087.A0A077ZDK9"/>
<protein>
    <submittedName>
        <fullName evidence="2">Serum response factor binding protein 1</fullName>
    </submittedName>
</protein>
<reference evidence="2" key="1">
    <citation type="submission" date="2014-01" db="EMBL/GenBank/DDBJ databases">
        <authorList>
            <person name="Aslett M."/>
        </authorList>
    </citation>
    <scope>NUCLEOTIDE SEQUENCE</scope>
</reference>
<dbReference type="OrthoDB" id="3364872at2759"/>
<keyword evidence="3" id="KW-1185">Reference proteome</keyword>
<dbReference type="EMBL" id="HG806073">
    <property type="protein sequence ID" value="CDW56740.1"/>
    <property type="molecule type" value="Genomic_DNA"/>
</dbReference>
<feature type="region of interest" description="Disordered" evidence="1">
    <location>
        <begin position="200"/>
        <end position="242"/>
    </location>
</feature>
<evidence type="ECO:0000313" key="2">
    <source>
        <dbReference type="EMBL" id="CDW56740.1"/>
    </source>
</evidence>
<reference evidence="2" key="2">
    <citation type="submission" date="2014-03" db="EMBL/GenBank/DDBJ databases">
        <title>The whipworm genome and dual-species transcriptomics of an intimate host-pathogen interaction.</title>
        <authorList>
            <person name="Foth B.J."/>
            <person name="Tsai I.J."/>
            <person name="Reid A.J."/>
            <person name="Bancroft A.J."/>
            <person name="Nichol S."/>
            <person name="Tracey A."/>
            <person name="Holroyd N."/>
            <person name="Cotton J.A."/>
            <person name="Stanley E.J."/>
            <person name="Zarowiecki M."/>
            <person name="Liu J.Z."/>
            <person name="Huckvale T."/>
            <person name="Cooper P.J."/>
            <person name="Grencis R.K."/>
            <person name="Berriman M."/>
        </authorList>
    </citation>
    <scope>NUCLEOTIDE SEQUENCE [LARGE SCALE GENOMIC DNA]</scope>
</reference>
<accession>A0A077ZDK9</accession>
<dbReference type="Proteomes" id="UP000030665">
    <property type="component" value="Unassembled WGS sequence"/>
</dbReference>
<proteinExistence type="predicted"/>
<sequence>MSNETKSTALDLNNQIVRMRALIGQAKFRLVRRCIQKIKKFRKRKESAPPSFPKKRIERLERKTERLLEERLKYDDASKFALVNTKSLKEFNVQQETPAADRALYKLVTLPIVVDCVNEYRSKHPNWHQEIPFHLQRLGLQYKLKRAKKIEMAKIRKANRGSATNYEDENVPKNIDRQGRFGTALVSKLRLQEADSGSAILEETAIDNSESSSRKQEPFSPTDDVSDNGDSDKSEVDDFFIM</sequence>
<organism evidence="2 3">
    <name type="scientific">Trichuris trichiura</name>
    <name type="common">Whipworm</name>
    <name type="synonym">Trichocephalus trichiurus</name>
    <dbReference type="NCBI Taxonomy" id="36087"/>
    <lineage>
        <taxon>Eukaryota</taxon>
        <taxon>Metazoa</taxon>
        <taxon>Ecdysozoa</taxon>
        <taxon>Nematoda</taxon>
        <taxon>Enoplea</taxon>
        <taxon>Dorylaimia</taxon>
        <taxon>Trichinellida</taxon>
        <taxon>Trichuridae</taxon>
        <taxon>Trichuris</taxon>
    </lineage>
</organism>
<evidence type="ECO:0000256" key="1">
    <source>
        <dbReference type="SAM" id="MobiDB-lite"/>
    </source>
</evidence>
<name>A0A077ZDK9_TRITR</name>